<dbReference type="EMBL" id="DWVP01000004">
    <property type="protein sequence ID" value="HJC84347.1"/>
    <property type="molecule type" value="Genomic_DNA"/>
</dbReference>
<evidence type="ECO:0000313" key="3">
    <source>
        <dbReference type="Proteomes" id="UP000823858"/>
    </source>
</evidence>
<dbReference type="AlphaFoldDB" id="A0A9D2QF31"/>
<gene>
    <name evidence="2" type="ORF">H9751_02120</name>
</gene>
<protein>
    <submittedName>
        <fullName evidence="2">DUF349 domain-containing protein</fullName>
    </submittedName>
</protein>
<dbReference type="InterPro" id="IPR007139">
    <property type="entry name" value="DUF349"/>
</dbReference>
<accession>A0A9D2QF31</accession>
<feature type="region of interest" description="Disordered" evidence="1">
    <location>
        <begin position="1"/>
        <end position="43"/>
    </location>
</feature>
<feature type="compositionally biased region" description="Low complexity" evidence="1">
    <location>
        <begin position="20"/>
        <end position="43"/>
    </location>
</feature>
<organism evidence="2 3">
    <name type="scientific">Candidatus Corynebacterium faecigallinarum</name>
    <dbReference type="NCBI Taxonomy" id="2838528"/>
    <lineage>
        <taxon>Bacteria</taxon>
        <taxon>Bacillati</taxon>
        <taxon>Actinomycetota</taxon>
        <taxon>Actinomycetes</taxon>
        <taxon>Mycobacteriales</taxon>
        <taxon>Corynebacteriaceae</taxon>
        <taxon>Corynebacterium</taxon>
    </lineage>
</organism>
<dbReference type="Pfam" id="PF03993">
    <property type="entry name" value="DUF349"/>
    <property type="match status" value="3"/>
</dbReference>
<dbReference type="Proteomes" id="UP000823858">
    <property type="component" value="Unassembled WGS sequence"/>
</dbReference>
<evidence type="ECO:0000256" key="1">
    <source>
        <dbReference type="SAM" id="MobiDB-lite"/>
    </source>
</evidence>
<comment type="caution">
    <text evidence="2">The sequence shown here is derived from an EMBL/GenBank/DDBJ whole genome shotgun (WGS) entry which is preliminary data.</text>
</comment>
<reference evidence="2" key="2">
    <citation type="submission" date="2021-04" db="EMBL/GenBank/DDBJ databases">
        <authorList>
            <person name="Gilroy R."/>
        </authorList>
    </citation>
    <scope>NUCLEOTIDE SEQUENCE</scope>
    <source>
        <strain evidence="2">ChiHjej13B12-4958</strain>
    </source>
</reference>
<evidence type="ECO:0000313" key="2">
    <source>
        <dbReference type="EMBL" id="HJC84347.1"/>
    </source>
</evidence>
<sequence length="437" mass="48528">MNAPKPGPRPGQNVSTSKRPTPATVAGAASPTAPAAATGPDYADPQVAAKFGRIDDDGAVWLTGPPERQIGVWQAGTPEEGLAHFGRRYADVATEVGLLDARLESHPEEVERISADATRIQESLPTADILGDVPALDTRLAGILERAGKVVSQAAQRREELTVEAERIAAEGENWKADGDRMRAIVDEWRTLGGGERVVNDALWKRIRTARESFNQRRGAHFADLDKQRGAVKRRKQDLVARAVAMQDSTDWNETARAYRDLMGEWKAAGRAQRADDDRLWAQFRAAQDHFFGAKDADNRRKDAEFEDNAVAKQALLDEYDAKIDPESGLDRAREVLRELQEKFDEIGFVPRARVREFDEKIGVLESRVADFAEQQWRRTDPEVEARVAQFQAKVDQLRSSAEDAEKAGRAKKAAELRDQADQWAEWAETAAQAAED</sequence>
<proteinExistence type="predicted"/>
<name>A0A9D2QF31_9CORY</name>
<reference evidence="2" key="1">
    <citation type="journal article" date="2021" name="PeerJ">
        <title>Extensive microbial diversity within the chicken gut microbiome revealed by metagenomics and culture.</title>
        <authorList>
            <person name="Gilroy R."/>
            <person name="Ravi A."/>
            <person name="Getino M."/>
            <person name="Pursley I."/>
            <person name="Horton D.L."/>
            <person name="Alikhan N.F."/>
            <person name="Baker D."/>
            <person name="Gharbi K."/>
            <person name="Hall N."/>
            <person name="Watson M."/>
            <person name="Adriaenssens E.M."/>
            <person name="Foster-Nyarko E."/>
            <person name="Jarju S."/>
            <person name="Secka A."/>
            <person name="Antonio M."/>
            <person name="Oren A."/>
            <person name="Chaudhuri R.R."/>
            <person name="La Ragione R."/>
            <person name="Hildebrand F."/>
            <person name="Pallen M.J."/>
        </authorList>
    </citation>
    <scope>NUCLEOTIDE SEQUENCE</scope>
    <source>
        <strain evidence="2">ChiHjej13B12-4958</strain>
    </source>
</reference>